<dbReference type="PROSITE" id="PS50089">
    <property type="entry name" value="ZF_RING_2"/>
    <property type="match status" value="1"/>
</dbReference>
<dbReference type="Gene3D" id="3.90.70.10">
    <property type="entry name" value="Cysteine proteinases"/>
    <property type="match status" value="1"/>
</dbReference>
<keyword evidence="5" id="KW-0863">Zinc-finger</keyword>
<feature type="compositionally biased region" description="Basic and acidic residues" evidence="6">
    <location>
        <begin position="32"/>
        <end position="45"/>
    </location>
</feature>
<dbReference type="InterPro" id="IPR002083">
    <property type="entry name" value="MATH/TRAF_dom"/>
</dbReference>
<dbReference type="Gene3D" id="3.10.20.90">
    <property type="entry name" value="Phosphatidylinositol 3-kinase Catalytic Subunit, Chain A, domain 1"/>
    <property type="match status" value="1"/>
</dbReference>
<keyword evidence="4" id="KW-0833">Ubl conjugation pathway</keyword>
<evidence type="ECO:0000256" key="6">
    <source>
        <dbReference type="SAM" id="MobiDB-lite"/>
    </source>
</evidence>
<keyword evidence="5" id="KW-0479">Metal-binding</keyword>
<dbReference type="PANTHER" id="PTHR43215:SF14">
    <property type="entry name" value="RADIAL SPOKE HEAD 1 HOMOLOG"/>
    <property type="match status" value="1"/>
</dbReference>
<reference evidence="10" key="1">
    <citation type="submission" date="2017-03" db="EMBL/GenBank/DDBJ databases">
        <authorList>
            <person name="Sharma R."/>
            <person name="Thines M."/>
        </authorList>
    </citation>
    <scope>NUCLEOTIDE SEQUENCE [LARGE SCALE GENOMIC DNA]</scope>
</reference>
<keyword evidence="5" id="KW-0862">Zinc</keyword>
<keyword evidence="2" id="KW-0963">Cytoplasm</keyword>
<dbReference type="SUPFAM" id="SSF82185">
    <property type="entry name" value="Histone H3 K4-specific methyltransferase SET7/9 N-terminal domain"/>
    <property type="match status" value="1"/>
</dbReference>
<feature type="compositionally biased region" description="Low complexity" evidence="6">
    <location>
        <begin position="1122"/>
        <end position="1134"/>
    </location>
</feature>
<dbReference type="SUPFAM" id="SSF49599">
    <property type="entry name" value="TRAF domain-like"/>
    <property type="match status" value="1"/>
</dbReference>
<dbReference type="InterPro" id="IPR024729">
    <property type="entry name" value="USP7_ICP0-binding_dom"/>
</dbReference>
<comment type="subcellular location">
    <subcellularLocation>
        <location evidence="1">Cytoplasm</location>
    </subcellularLocation>
</comment>
<organism evidence="9 10">
    <name type="scientific">Lasallia pustulata</name>
    <dbReference type="NCBI Taxonomy" id="136370"/>
    <lineage>
        <taxon>Eukaryota</taxon>
        <taxon>Fungi</taxon>
        <taxon>Dikarya</taxon>
        <taxon>Ascomycota</taxon>
        <taxon>Pezizomycotina</taxon>
        <taxon>Lecanoromycetes</taxon>
        <taxon>OSLEUM clade</taxon>
        <taxon>Umbilicariomycetidae</taxon>
        <taxon>Umbilicariales</taxon>
        <taxon>Umbilicariaceae</taxon>
        <taxon>Lasallia</taxon>
    </lineage>
</organism>
<keyword evidence="10" id="KW-1185">Reference proteome</keyword>
<dbReference type="InterPro" id="IPR008974">
    <property type="entry name" value="TRAF-like"/>
</dbReference>
<protein>
    <submittedName>
        <fullName evidence="9">Zinc finger, RING/FYVE/PHD-type</fullName>
    </submittedName>
</protein>
<feature type="compositionally biased region" description="Polar residues" evidence="6">
    <location>
        <begin position="1056"/>
        <end position="1082"/>
    </location>
</feature>
<dbReference type="Gene3D" id="2.60.210.10">
    <property type="entry name" value="Apoptosis, Tumor Necrosis Factor Receptor Associated Protein 2, Chain A"/>
    <property type="match status" value="1"/>
</dbReference>
<dbReference type="InterPro" id="IPR001841">
    <property type="entry name" value="Znf_RING"/>
</dbReference>
<dbReference type="Pfam" id="PF12436">
    <property type="entry name" value="USP7_ICP0_bdg"/>
    <property type="match status" value="1"/>
</dbReference>
<dbReference type="Proteomes" id="UP000192927">
    <property type="component" value="Unassembled WGS sequence"/>
</dbReference>
<dbReference type="InterPro" id="IPR001394">
    <property type="entry name" value="Peptidase_C19_UCH"/>
</dbReference>
<keyword evidence="3" id="KW-0677">Repeat</keyword>
<dbReference type="GO" id="GO:0005737">
    <property type="term" value="C:cytoplasm"/>
    <property type="evidence" value="ECO:0007669"/>
    <property type="project" value="UniProtKB-SubCell"/>
</dbReference>
<feature type="domain" description="RING-type" evidence="7">
    <location>
        <begin position="1378"/>
        <end position="1413"/>
    </location>
</feature>
<feature type="compositionally biased region" description="Low complexity" evidence="6">
    <location>
        <begin position="1046"/>
        <end position="1055"/>
    </location>
</feature>
<dbReference type="PANTHER" id="PTHR43215">
    <property type="entry name" value="RADIAL SPOKE HEAD 1 HOMOLOG"/>
    <property type="match status" value="1"/>
</dbReference>
<accession>A0A1W5D946</accession>
<dbReference type="GO" id="GO:0016579">
    <property type="term" value="P:protein deubiquitination"/>
    <property type="evidence" value="ECO:0007669"/>
    <property type="project" value="InterPro"/>
</dbReference>
<feature type="region of interest" description="Disordered" evidence="6">
    <location>
        <begin position="354"/>
        <end position="397"/>
    </location>
</feature>
<dbReference type="InterPro" id="IPR003409">
    <property type="entry name" value="MORN"/>
</dbReference>
<dbReference type="SMART" id="SM00698">
    <property type="entry name" value="MORN"/>
    <property type="match status" value="3"/>
</dbReference>
<dbReference type="GO" id="GO:0004843">
    <property type="term" value="F:cysteine-type deubiquitinase activity"/>
    <property type="evidence" value="ECO:0007669"/>
    <property type="project" value="InterPro"/>
</dbReference>
<dbReference type="Pfam" id="PF00443">
    <property type="entry name" value="UCH"/>
    <property type="match status" value="1"/>
</dbReference>
<evidence type="ECO:0000259" key="8">
    <source>
        <dbReference type="PROSITE" id="PS50144"/>
    </source>
</evidence>
<proteinExistence type="predicted"/>
<dbReference type="PROSITE" id="PS50144">
    <property type="entry name" value="MATH"/>
    <property type="match status" value="1"/>
</dbReference>
<dbReference type="Gene3D" id="2.20.110.10">
    <property type="entry name" value="Histone H3 K4-specific methyltransferase SET7/9 N-terminal domain"/>
    <property type="match status" value="1"/>
</dbReference>
<feature type="region of interest" description="Disordered" evidence="6">
    <location>
        <begin position="404"/>
        <end position="423"/>
    </location>
</feature>
<name>A0A1W5D946_9LECA</name>
<dbReference type="Gene3D" id="3.30.40.10">
    <property type="entry name" value="Zinc/RING finger domain, C3HC4 (zinc finger)"/>
    <property type="match status" value="1"/>
</dbReference>
<evidence type="ECO:0000259" key="7">
    <source>
        <dbReference type="PROSITE" id="PS50089"/>
    </source>
</evidence>
<evidence type="ECO:0000256" key="3">
    <source>
        <dbReference type="ARBA" id="ARBA00022737"/>
    </source>
</evidence>
<feature type="domain" description="MATH" evidence="8">
    <location>
        <begin position="294"/>
        <end position="507"/>
    </location>
</feature>
<dbReference type="InterPro" id="IPR013083">
    <property type="entry name" value="Znf_RING/FYVE/PHD"/>
</dbReference>
<feature type="compositionally biased region" description="Polar residues" evidence="6">
    <location>
        <begin position="383"/>
        <end position="395"/>
    </location>
</feature>
<sequence>MDASNSLPEGAPAAGQDHDRMEGTTTGIPGAMDDHGGHRPDRDHSASGLGIVGQAHDRIDAEMDNNGTLPDRDVAEALTNGSSPFHDNDMPEESMDITPDNPLMGMSVLADGADPSSHLLESQMPYFTQPHLNTPGEDLVRITPNGSTINSAGSSQHVATPVGGQPPDVSSALRTESSHTSEQRESPTTTSAPNLDRTAVEASRQAGPPTMSPGSSVHEEEDDDNSGDQESGEEEDDPFWARFEEDQSEASGEQLRDIERREIARDFVSAEDHEHWERLFFEELDDPEYIPGERGRICWTVEGVNGTPDKPNTAKIMRSPSILIGGFYWNIKYFPRGNDGTSQLSVYIECSRAPPEKQDVPASEDTSSTQVNEETGDAPPPQQASNEGPSGVNTSERLDLGSSETVTEPMVVDPPEDTASGSWNLDIHHADENRKHWEVAAQIGCVVYNPQEPRVSYPGKSEHHFDDESPDWGWTRFHGPWSEIHKRQPFQRQALLRKDTLSFTAYVRVVRDDTGALWWHPSKGKNERDSWNSVAKTGLGAFSLSWDYTSVLSAAFSTWFHLDPVRDILCKAHVPEPIEHAHMRPRWLLQEIYSLLSKMYDPTIRHSTLSLQRIHDVLKWYGRDSKQISDIIEMWDVLRDLLNAEVCDGESKYRCEDHFHPLFTIRQSDPFPQAGIRTSDDDAMASQGPRGPVVKRGARSVQEAVDGAIGSESEAEEFWRQRSSNIPPSVLQIELERRQYDKKTRRWDRLSHKIELNEEINLHSWHPRAGAEVNYTLHSIVVHEGDLEARDYCTIVCPGGPGTKWVKYANRKSRQEVVYVTRKQAIEAHEGVGGDRKGCQPVAYVVVYVRNDVPKPTNLAKAITLPRPHDWSQQSSNSVVPDNQLGESFWHRQLGLSQPGAQHGAVQQVPRQQETTKLPAEISENTKPVMVPVQIFKSDIFSGRQGKGSFDPWDPQLRPNVSGATFEIKVPKAATGRDVQKQLAAVMKDAETPGQCLLWAVDPSIGPNSVKGAPPLVRKYGDVPFYEESYGEGVLGGQSLWLHVVPSKPSSPSSSAQQLPENPQEDQVQPSAVSQGTPSPESGLNLDGSGLPMFGSLTRSTETVTQHTVDGEDTIMAETEESSAAIERAAASERTQSERVSPESYALEQEIYIFLKTFDAESQTLIGVGTYLVKRTEKIADITRDLLQLPSDITYDHWIESHRYEAQKALSPDRVLEPVTFFDGVIIIVQKHLSEKENQAIEAQGNYPHANEYISHLSLLASDPALRAPHLNRNYFGSEYLSVTLLHGRPHGPGTRIAMTGDAYTGAWLAGLKWGHGRMSYANGDTYTGAWVRDLPDGQGEMVYATTGNTYTGGFKKGKRHGKGTMRFEVADEELALCRICYEVEMDALLFDCGHVVACEECAKMVEVCPVCRREVKAVVRIWRT</sequence>
<dbReference type="GO" id="GO:0008270">
    <property type="term" value="F:zinc ion binding"/>
    <property type="evidence" value="ECO:0007669"/>
    <property type="project" value="UniProtKB-KW"/>
</dbReference>
<feature type="compositionally biased region" description="Polar residues" evidence="6">
    <location>
        <begin position="364"/>
        <end position="373"/>
    </location>
</feature>
<feature type="region of interest" description="Disordered" evidence="6">
    <location>
        <begin position="1121"/>
        <end position="1142"/>
    </location>
</feature>
<evidence type="ECO:0000313" key="9">
    <source>
        <dbReference type="EMBL" id="SLM39644.1"/>
    </source>
</evidence>
<evidence type="ECO:0000256" key="5">
    <source>
        <dbReference type="PROSITE-ProRule" id="PRU00175"/>
    </source>
</evidence>
<dbReference type="EMBL" id="FWEW01003533">
    <property type="protein sequence ID" value="SLM39644.1"/>
    <property type="molecule type" value="Genomic_DNA"/>
</dbReference>
<feature type="compositionally biased region" description="Acidic residues" evidence="6">
    <location>
        <begin position="219"/>
        <end position="237"/>
    </location>
</feature>
<feature type="region of interest" description="Disordered" evidence="6">
    <location>
        <begin position="1"/>
        <end position="237"/>
    </location>
</feature>
<feature type="region of interest" description="Disordered" evidence="6">
    <location>
        <begin position="900"/>
        <end position="921"/>
    </location>
</feature>
<dbReference type="Pfam" id="PF13920">
    <property type="entry name" value="zf-C3HC4_3"/>
    <property type="match status" value="1"/>
</dbReference>
<evidence type="ECO:0000256" key="2">
    <source>
        <dbReference type="ARBA" id="ARBA00022490"/>
    </source>
</evidence>
<evidence type="ECO:0000256" key="1">
    <source>
        <dbReference type="ARBA" id="ARBA00004496"/>
    </source>
</evidence>
<evidence type="ECO:0000313" key="10">
    <source>
        <dbReference type="Proteomes" id="UP000192927"/>
    </source>
</evidence>
<evidence type="ECO:0000256" key="4">
    <source>
        <dbReference type="ARBA" id="ARBA00022786"/>
    </source>
</evidence>
<feature type="region of interest" description="Disordered" evidence="6">
    <location>
        <begin position="1046"/>
        <end position="1096"/>
    </location>
</feature>
<dbReference type="InterPro" id="IPR038765">
    <property type="entry name" value="Papain-like_cys_pep_sf"/>
</dbReference>
<dbReference type="SUPFAM" id="SSF57850">
    <property type="entry name" value="RING/U-box"/>
    <property type="match status" value="1"/>
</dbReference>
<feature type="compositionally biased region" description="Basic and acidic residues" evidence="6">
    <location>
        <begin position="176"/>
        <end position="185"/>
    </location>
</feature>
<dbReference type="SUPFAM" id="SSF54001">
    <property type="entry name" value="Cysteine proteinases"/>
    <property type="match status" value="1"/>
</dbReference>
<dbReference type="Pfam" id="PF02493">
    <property type="entry name" value="MORN"/>
    <property type="match status" value="3"/>
</dbReference>
<feature type="compositionally biased region" description="Polar residues" evidence="6">
    <location>
        <begin position="144"/>
        <end position="158"/>
    </location>
</feature>
<dbReference type="SMART" id="SM00184">
    <property type="entry name" value="RING"/>
    <property type="match status" value="1"/>
</dbReference>